<name>A0A8H7EVP6_AGABI</name>
<dbReference type="EMBL" id="JABXXO010000015">
    <property type="protein sequence ID" value="KAF7760137.1"/>
    <property type="molecule type" value="Genomic_DNA"/>
</dbReference>
<comment type="caution">
    <text evidence="1">The sequence shown here is derived from an EMBL/GenBank/DDBJ whole genome shotgun (WGS) entry which is preliminary data.</text>
</comment>
<proteinExistence type="predicted"/>
<evidence type="ECO:0008006" key="3">
    <source>
        <dbReference type="Google" id="ProtNLM"/>
    </source>
</evidence>
<reference evidence="1 2" key="1">
    <citation type="journal article" name="Sci. Rep.">
        <title>Telomere-to-telomere assembled and centromere annotated genomes of the two main subspecies of the button mushroom Agaricus bisporus reveal especially polymorphic chromosome ends.</title>
        <authorList>
            <person name="Sonnenberg A.S.M."/>
            <person name="Sedaghat-Telgerd N."/>
            <person name="Lavrijssen B."/>
            <person name="Ohm R.A."/>
            <person name="Hendrickx P.M."/>
            <person name="Scholtmeijer K."/>
            <person name="Baars J.J.P."/>
            <person name="van Peer A."/>
        </authorList>
    </citation>
    <scope>NUCLEOTIDE SEQUENCE [LARGE SCALE GENOMIC DNA]</scope>
    <source>
        <strain evidence="1 2">H119_p4</strain>
    </source>
</reference>
<gene>
    <name evidence="1" type="ORF">Agabi119p4_10813</name>
</gene>
<dbReference type="Proteomes" id="UP000629468">
    <property type="component" value="Unassembled WGS sequence"/>
</dbReference>
<dbReference type="SUPFAM" id="SSF81383">
    <property type="entry name" value="F-box domain"/>
    <property type="match status" value="1"/>
</dbReference>
<dbReference type="InterPro" id="IPR036047">
    <property type="entry name" value="F-box-like_dom_sf"/>
</dbReference>
<sequence length="130" mass="14743">MSTFEWSTPTRRSSTGPLNPLPLEVYQEILSHFQENDDMTAPEVRRHLCNMALVCRYFSSIALPRIFAELNIPNGCGDTSINRFCRALANNKEPAASLARYIKTCNFAASMPCEGSLRTQEAFFFISRNR</sequence>
<dbReference type="AlphaFoldDB" id="A0A8H7EVP6"/>
<accession>A0A8H7EVP6</accession>
<protein>
    <recommendedName>
        <fullName evidence="3">F-box domain-containing protein</fullName>
    </recommendedName>
</protein>
<evidence type="ECO:0000313" key="1">
    <source>
        <dbReference type="EMBL" id="KAF7760137.1"/>
    </source>
</evidence>
<organism evidence="1 2">
    <name type="scientific">Agaricus bisporus var. burnettii</name>
    <dbReference type="NCBI Taxonomy" id="192524"/>
    <lineage>
        <taxon>Eukaryota</taxon>
        <taxon>Fungi</taxon>
        <taxon>Dikarya</taxon>
        <taxon>Basidiomycota</taxon>
        <taxon>Agaricomycotina</taxon>
        <taxon>Agaricomycetes</taxon>
        <taxon>Agaricomycetidae</taxon>
        <taxon>Agaricales</taxon>
        <taxon>Agaricineae</taxon>
        <taxon>Agaricaceae</taxon>
        <taxon>Agaricus</taxon>
    </lineage>
</organism>
<evidence type="ECO:0000313" key="2">
    <source>
        <dbReference type="Proteomes" id="UP000629468"/>
    </source>
</evidence>